<dbReference type="InterPro" id="IPR005135">
    <property type="entry name" value="Endo/exonuclease/phosphatase"/>
</dbReference>
<feature type="chain" id="PRO_5047087776" evidence="1">
    <location>
        <begin position="32"/>
        <end position="859"/>
    </location>
</feature>
<dbReference type="SUPFAM" id="SSF74853">
    <property type="entry name" value="Lamin A/C globular tail domain"/>
    <property type="match status" value="1"/>
</dbReference>
<evidence type="ECO:0000313" key="4">
    <source>
        <dbReference type="Proteomes" id="UP001501565"/>
    </source>
</evidence>
<dbReference type="Pfam" id="PF03372">
    <property type="entry name" value="Exo_endo_phos"/>
    <property type="match status" value="1"/>
</dbReference>
<keyword evidence="3" id="KW-0255">Endonuclease</keyword>
<dbReference type="Pfam" id="PF00932">
    <property type="entry name" value="LTD"/>
    <property type="match status" value="1"/>
</dbReference>
<comment type="caution">
    <text evidence="3">The sequence shown here is derived from an EMBL/GenBank/DDBJ whole genome shotgun (WGS) entry which is preliminary data.</text>
</comment>
<dbReference type="InterPro" id="IPR013783">
    <property type="entry name" value="Ig-like_fold"/>
</dbReference>
<dbReference type="InterPro" id="IPR047971">
    <property type="entry name" value="ExeM-like"/>
</dbReference>
<dbReference type="Proteomes" id="UP001501565">
    <property type="component" value="Unassembled WGS sequence"/>
</dbReference>
<dbReference type="EMBL" id="BAABBN010000012">
    <property type="protein sequence ID" value="GAA3933562.1"/>
    <property type="molecule type" value="Genomic_DNA"/>
</dbReference>
<dbReference type="CDD" id="cd10283">
    <property type="entry name" value="MnuA_DNase1-like"/>
    <property type="match status" value="1"/>
</dbReference>
<sequence>MNTLQRFRITKRLPYAVSLTTLALCSASTQADIIFSEYIEGSGNNKAIELTNTGVNTVDLSDYLIELYSNGNTTTTNTLNLTGTLEPNKSYVIAHPSATTDIQNVANLTSSVSFFNGNDVLLLKNDNQVVDRIGQLGSSENFAKDVTLVRKSSVVTGDTNINDAFKISEEWDVYDQDTFTYLGNPGNGNQEPPTQYACGDPVTFISSIQGSGAQSPIVGESVVIEAVVIGNFQESDRLGGFFVQEENSDTDNDPTTSEGLFVYHSETPVNVGDRVLVAGVVDEFFNLTQLNQVNQVEICDTEVSLPAYTELSLPFNTASEPEHTEGMRVAFPSTLTVNEVYNLSRYGEFAVANGRKFIPTEIATPGAEANQIDIQNDLNLLIVDDGFKAQNPDNVVYPSPGLTAHNTLRAGNQVTNLAGIINYSFGDYKLLPTSTPNFENTNERPQAPESPIESQLRIASFNVLNYFNGDGLGDGFPTERGADTPSELTRQETKLISALDTINADIVGLMELENDGFNEFSAISTIVNALNELQAEGQEYLYIKPDVERIGDDAIAVGMIYRPSKVALLNNAAILNSANSPLDEQNKPLFRDDLNRPALTQSFTDLASGEVFTLVVNHLKSKGPRNCADHEDCDQNDGQGAYNQTRTQAAKALTLWLASNPTNVDTENRIILGDLNAYAKEDPITTIIEAGYTSLKENGSYTYLFSGESGTLDHALASASMAEHVLSTQSWHINADEPRALDYNEEHKSPSQIESFYSPTPFRSSDHDPVIIDLAFDRNQAPEAEIKAHRFWFWWLLTSNSYDPDGYIEQQSWTIGNKTIAKPWAFVSNHYLKRNNIREISLTVTDNEGANSTTRHRFK</sequence>
<dbReference type="GO" id="GO:0004519">
    <property type="term" value="F:endonuclease activity"/>
    <property type="evidence" value="ECO:0007669"/>
    <property type="project" value="UniProtKB-KW"/>
</dbReference>
<feature type="domain" description="LTD" evidence="2">
    <location>
        <begin position="20"/>
        <end position="178"/>
    </location>
</feature>
<dbReference type="SUPFAM" id="SSF56219">
    <property type="entry name" value="DNase I-like"/>
    <property type="match status" value="1"/>
</dbReference>
<reference evidence="4" key="1">
    <citation type="journal article" date="2019" name="Int. J. Syst. Evol. Microbiol.">
        <title>The Global Catalogue of Microorganisms (GCM) 10K type strain sequencing project: providing services to taxonomists for standard genome sequencing and annotation.</title>
        <authorList>
            <consortium name="The Broad Institute Genomics Platform"/>
            <consortium name="The Broad Institute Genome Sequencing Center for Infectious Disease"/>
            <person name="Wu L."/>
            <person name="Ma J."/>
        </authorList>
    </citation>
    <scope>NUCLEOTIDE SEQUENCE [LARGE SCALE GENOMIC DNA]</scope>
    <source>
        <strain evidence="4">JCM 17551</strain>
    </source>
</reference>
<proteinExistence type="predicted"/>
<dbReference type="PROSITE" id="PS51841">
    <property type="entry name" value="LTD"/>
    <property type="match status" value="1"/>
</dbReference>
<dbReference type="InterPro" id="IPR001322">
    <property type="entry name" value="Lamin_tail_dom"/>
</dbReference>
<dbReference type="RefSeq" id="WP_344799662.1">
    <property type="nucleotide sequence ID" value="NZ_BAABBN010000012.1"/>
</dbReference>
<dbReference type="Gene3D" id="3.60.10.10">
    <property type="entry name" value="Endonuclease/exonuclease/phosphatase"/>
    <property type="match status" value="1"/>
</dbReference>
<dbReference type="PANTHER" id="PTHR42834:SF1">
    <property type="entry name" value="ENDONUCLEASE_EXONUCLEASE_PHOSPHATASE FAMILY PROTEIN (AFU_ORTHOLOGUE AFUA_3G09210)"/>
    <property type="match status" value="1"/>
</dbReference>
<evidence type="ECO:0000256" key="1">
    <source>
        <dbReference type="SAM" id="SignalP"/>
    </source>
</evidence>
<gene>
    <name evidence="3" type="ORF">GCM10022277_32700</name>
</gene>
<keyword evidence="1" id="KW-0732">Signal</keyword>
<dbReference type="Gene3D" id="2.60.40.10">
    <property type="entry name" value="Immunoglobulins"/>
    <property type="match status" value="1"/>
</dbReference>
<evidence type="ECO:0000313" key="3">
    <source>
        <dbReference type="EMBL" id="GAA3933562.1"/>
    </source>
</evidence>
<keyword evidence="4" id="KW-1185">Reference proteome</keyword>
<name>A0ABP7MZU0_9GAMM</name>
<dbReference type="Gene3D" id="2.60.40.1260">
    <property type="entry name" value="Lamin Tail domain"/>
    <property type="match status" value="1"/>
</dbReference>
<protein>
    <submittedName>
        <fullName evidence="3">ExeM/NucH family extracellular endonuclease</fullName>
    </submittedName>
</protein>
<dbReference type="NCBIfam" id="NF033681">
    <property type="entry name" value="ExeM_NucH_DNase"/>
    <property type="match status" value="1"/>
</dbReference>
<dbReference type="PANTHER" id="PTHR42834">
    <property type="entry name" value="ENDONUCLEASE/EXONUCLEASE/PHOSPHATASE FAMILY PROTEIN (AFU_ORTHOLOGUE AFUA_3G09210)"/>
    <property type="match status" value="1"/>
</dbReference>
<evidence type="ECO:0000259" key="2">
    <source>
        <dbReference type="PROSITE" id="PS51841"/>
    </source>
</evidence>
<dbReference type="InterPro" id="IPR036691">
    <property type="entry name" value="Endo/exonu/phosph_ase_sf"/>
</dbReference>
<accession>A0ABP7MZU0</accession>
<organism evidence="3 4">
    <name type="scientific">Litoribacillus peritrichatus</name>
    <dbReference type="NCBI Taxonomy" id="718191"/>
    <lineage>
        <taxon>Bacteria</taxon>
        <taxon>Pseudomonadati</taxon>
        <taxon>Pseudomonadota</taxon>
        <taxon>Gammaproteobacteria</taxon>
        <taxon>Oceanospirillales</taxon>
        <taxon>Oceanospirillaceae</taxon>
        <taxon>Litoribacillus</taxon>
    </lineage>
</organism>
<dbReference type="InterPro" id="IPR036415">
    <property type="entry name" value="Lamin_tail_dom_sf"/>
</dbReference>
<keyword evidence="3" id="KW-0378">Hydrolase</keyword>
<feature type="signal peptide" evidence="1">
    <location>
        <begin position="1"/>
        <end position="31"/>
    </location>
</feature>
<keyword evidence="3" id="KW-0540">Nuclease</keyword>
<dbReference type="CDD" id="cd04486">
    <property type="entry name" value="YhcR_OBF_like"/>
    <property type="match status" value="1"/>
</dbReference>